<reference evidence="4" key="1">
    <citation type="submission" date="2024-02" db="UniProtKB">
        <authorList>
            <consortium name="WormBaseParasite"/>
        </authorList>
    </citation>
    <scope>IDENTIFICATION</scope>
</reference>
<name>A0AAF3EX89_9BILA</name>
<keyword evidence="3" id="KW-1185">Reference proteome</keyword>
<accession>A0AAF3EX89</accession>
<dbReference type="WBParaSite" id="MBELARI_LOCUS1871">
    <property type="protein sequence ID" value="MBELARI_LOCUS1871"/>
    <property type="gene ID" value="MBELARI_LOCUS1871"/>
</dbReference>
<evidence type="ECO:0000313" key="4">
    <source>
        <dbReference type="WBParaSite" id="MBELARI_LOCUS1871"/>
    </source>
</evidence>
<keyword evidence="2" id="KW-0732">Signal</keyword>
<evidence type="ECO:0000256" key="2">
    <source>
        <dbReference type="SAM" id="SignalP"/>
    </source>
</evidence>
<protein>
    <submittedName>
        <fullName evidence="4">Uncharacterized protein</fullName>
    </submittedName>
</protein>
<keyword evidence="1" id="KW-0175">Coiled coil</keyword>
<sequence>MKKEFVFLLVASLGQIVRANEEWMEECKNQSGNIQIHSAGGNWRNLTSDETSNKYFWIDRTFTCTPDPDHFALVRINHKMDFPSDTKTITCGSRRKWVYKGEVVLNVGCYTGTRADWIQKSEEEERIRNWMGEHHAAKENQKDWTWSSTQYEQQKKMQRMASEIQNLLVNADNIIRKQVTVLPADYVNIYVDVLTENNYYMRTDQNLMQKKKSVVTFKTF</sequence>
<feature type="chain" id="PRO_5042227420" evidence="2">
    <location>
        <begin position="20"/>
        <end position="220"/>
    </location>
</feature>
<dbReference type="Proteomes" id="UP000887575">
    <property type="component" value="Unassembled WGS sequence"/>
</dbReference>
<feature type="signal peptide" evidence="2">
    <location>
        <begin position="1"/>
        <end position="19"/>
    </location>
</feature>
<evidence type="ECO:0000313" key="3">
    <source>
        <dbReference type="Proteomes" id="UP000887575"/>
    </source>
</evidence>
<proteinExistence type="predicted"/>
<organism evidence="3 4">
    <name type="scientific">Mesorhabditis belari</name>
    <dbReference type="NCBI Taxonomy" id="2138241"/>
    <lineage>
        <taxon>Eukaryota</taxon>
        <taxon>Metazoa</taxon>
        <taxon>Ecdysozoa</taxon>
        <taxon>Nematoda</taxon>
        <taxon>Chromadorea</taxon>
        <taxon>Rhabditida</taxon>
        <taxon>Rhabditina</taxon>
        <taxon>Rhabditomorpha</taxon>
        <taxon>Rhabditoidea</taxon>
        <taxon>Rhabditidae</taxon>
        <taxon>Mesorhabditinae</taxon>
        <taxon>Mesorhabditis</taxon>
    </lineage>
</organism>
<evidence type="ECO:0000256" key="1">
    <source>
        <dbReference type="SAM" id="Coils"/>
    </source>
</evidence>
<dbReference type="AlphaFoldDB" id="A0AAF3EX89"/>
<feature type="coiled-coil region" evidence="1">
    <location>
        <begin position="120"/>
        <end position="177"/>
    </location>
</feature>